<reference evidence="2" key="1">
    <citation type="submission" date="2022-11" db="UniProtKB">
        <authorList>
            <consortium name="WormBaseParasite"/>
        </authorList>
    </citation>
    <scope>IDENTIFICATION</scope>
</reference>
<dbReference type="WBParaSite" id="PSU_v2.g19655.t1">
    <property type="protein sequence ID" value="PSU_v2.g19655.t1"/>
    <property type="gene ID" value="PSU_v2.g19655"/>
</dbReference>
<protein>
    <submittedName>
        <fullName evidence="2">Uncharacterized protein</fullName>
    </submittedName>
</protein>
<accession>A0A914YJG3</accession>
<evidence type="ECO:0000313" key="1">
    <source>
        <dbReference type="Proteomes" id="UP000887577"/>
    </source>
</evidence>
<evidence type="ECO:0000313" key="2">
    <source>
        <dbReference type="WBParaSite" id="PSU_v2.g19655.t1"/>
    </source>
</evidence>
<dbReference type="Proteomes" id="UP000887577">
    <property type="component" value="Unplaced"/>
</dbReference>
<sequence>MSMPSTTISSSLLLPTDPTIALTDLATNLTSNILNSIVENVTTTSDYYSEYDSLPSLPPNGMTEEEFFASLPVFDMFPLSFPTNSHVVLYAMVRNCK</sequence>
<organism evidence="1 2">
    <name type="scientific">Panagrolaimus superbus</name>
    <dbReference type="NCBI Taxonomy" id="310955"/>
    <lineage>
        <taxon>Eukaryota</taxon>
        <taxon>Metazoa</taxon>
        <taxon>Ecdysozoa</taxon>
        <taxon>Nematoda</taxon>
        <taxon>Chromadorea</taxon>
        <taxon>Rhabditida</taxon>
        <taxon>Tylenchina</taxon>
        <taxon>Panagrolaimomorpha</taxon>
        <taxon>Panagrolaimoidea</taxon>
        <taxon>Panagrolaimidae</taxon>
        <taxon>Panagrolaimus</taxon>
    </lineage>
</organism>
<name>A0A914YJG3_9BILA</name>
<proteinExistence type="predicted"/>
<keyword evidence="1" id="KW-1185">Reference proteome</keyword>
<dbReference type="AlphaFoldDB" id="A0A914YJG3"/>